<dbReference type="EMBL" id="CP011371">
    <property type="protein sequence ID" value="AKJ28699.1"/>
    <property type="molecule type" value="Genomic_DNA"/>
</dbReference>
<accession>A0A0G3BGX6</accession>
<dbReference type="CDD" id="cd07012">
    <property type="entry name" value="PBP2_Bug_TTT"/>
    <property type="match status" value="1"/>
</dbReference>
<gene>
    <name evidence="4" type="ORF">AAW51_2008</name>
</gene>
<dbReference type="PATRIC" id="fig|413882.6.peg.2110"/>
<dbReference type="SUPFAM" id="SSF56529">
    <property type="entry name" value="FAH"/>
    <property type="match status" value="1"/>
</dbReference>
<evidence type="ECO:0000313" key="4">
    <source>
        <dbReference type="EMBL" id="AKJ28699.1"/>
    </source>
</evidence>
<feature type="domain" description="Fumarylacetoacetase-like C-terminal" evidence="3">
    <location>
        <begin position="15"/>
        <end position="110"/>
    </location>
</feature>
<dbReference type="SUPFAM" id="SSF53850">
    <property type="entry name" value="Periplasmic binding protein-like II"/>
    <property type="match status" value="1"/>
</dbReference>
<dbReference type="AlphaFoldDB" id="A0A0G3BGX6"/>
<keyword evidence="5" id="KW-1185">Reference proteome</keyword>
<dbReference type="Gene3D" id="3.90.850.10">
    <property type="entry name" value="Fumarylacetoacetase-like, C-terminal domain"/>
    <property type="match status" value="1"/>
</dbReference>
<proteinExistence type="inferred from homology"/>
<dbReference type="GO" id="GO:0003824">
    <property type="term" value="F:catalytic activity"/>
    <property type="evidence" value="ECO:0007669"/>
    <property type="project" value="InterPro"/>
</dbReference>
<name>A0A0G3BGX6_9BURK</name>
<dbReference type="Pfam" id="PF03401">
    <property type="entry name" value="TctC"/>
    <property type="match status" value="1"/>
</dbReference>
<dbReference type="InterPro" id="IPR011234">
    <property type="entry name" value="Fumarylacetoacetase-like_C"/>
</dbReference>
<dbReference type="STRING" id="413882.AAW51_2008"/>
<comment type="similarity">
    <text evidence="1">Belongs to the UPF0065 (bug) family.</text>
</comment>
<feature type="region of interest" description="Disordered" evidence="2">
    <location>
        <begin position="33"/>
        <end position="55"/>
    </location>
</feature>
<evidence type="ECO:0000256" key="2">
    <source>
        <dbReference type="SAM" id="MobiDB-lite"/>
    </source>
</evidence>
<organism evidence="4 5">
    <name type="scientific">Caldimonas brevitalea</name>
    <dbReference type="NCBI Taxonomy" id="413882"/>
    <lineage>
        <taxon>Bacteria</taxon>
        <taxon>Pseudomonadati</taxon>
        <taxon>Pseudomonadota</taxon>
        <taxon>Betaproteobacteria</taxon>
        <taxon>Burkholderiales</taxon>
        <taxon>Sphaerotilaceae</taxon>
        <taxon>Caldimonas</taxon>
    </lineage>
</organism>
<sequence>MCGKAERLPIHRRFFVGRNHHAHALEMGQPVDKASERPCHFTKSPSPLVESSATVAHPPGTKNLHPEMELVLAIGAAGFRVVDAHGAAALVHGHHPCGLDMTRRTLMYLNTKLFFGALAPFAVHVVQAEGTFPSRPVTLITAFAPGSGPDAVLRLLAEKLGKLWNQRVLVENKPGGAGFIAMDAVKRDSPDGYTLLQLDSEHLAALPYLYKSRGVQTLKTFEPVAALFRTPFLVAVASDSKLKSMSDLVAAARAQPGEVTFGSWGVGSPGHLGGEQLESLAGVDMHHVPYREVSQLFMSVGAHDVAWSFSSVPSSQGAYKAGKLRYLAVAAPERLSQLPEVPTVAEAGGPAGLDVNSFVVLVAPRGLPAAVRDKVNADVKKALAEPDVKARFEAYAFESIAWTPAEIEQQAALKAKVYSELVQRKKMNLE</sequence>
<dbReference type="Proteomes" id="UP000035352">
    <property type="component" value="Chromosome"/>
</dbReference>
<dbReference type="PANTHER" id="PTHR42928">
    <property type="entry name" value="TRICARBOXYLATE-BINDING PROTEIN"/>
    <property type="match status" value="1"/>
</dbReference>
<evidence type="ECO:0000259" key="3">
    <source>
        <dbReference type="Pfam" id="PF01557"/>
    </source>
</evidence>
<evidence type="ECO:0000256" key="1">
    <source>
        <dbReference type="ARBA" id="ARBA00006987"/>
    </source>
</evidence>
<dbReference type="InterPro" id="IPR036663">
    <property type="entry name" value="Fumarylacetoacetase_C_sf"/>
</dbReference>
<dbReference type="InterPro" id="IPR042100">
    <property type="entry name" value="Bug_dom1"/>
</dbReference>
<dbReference type="PANTHER" id="PTHR42928:SF5">
    <property type="entry name" value="BLR1237 PROTEIN"/>
    <property type="match status" value="1"/>
</dbReference>
<reference evidence="4 5" key="1">
    <citation type="submission" date="2015-05" db="EMBL/GenBank/DDBJ databases">
        <authorList>
            <person name="Tang B."/>
            <person name="Yu Y."/>
        </authorList>
    </citation>
    <scope>NUCLEOTIDE SEQUENCE [LARGE SCALE GENOMIC DNA]</scope>
    <source>
        <strain evidence="4 5">DSM 7029</strain>
    </source>
</reference>
<dbReference type="Gene3D" id="3.40.190.150">
    <property type="entry name" value="Bordetella uptake gene, domain 1"/>
    <property type="match status" value="1"/>
</dbReference>
<dbReference type="Pfam" id="PF01557">
    <property type="entry name" value="FAA_hydrolase"/>
    <property type="match status" value="1"/>
</dbReference>
<protein>
    <submittedName>
        <fullName evidence="4">TctC</fullName>
    </submittedName>
</protein>
<feature type="compositionally biased region" description="Polar residues" evidence="2">
    <location>
        <begin position="43"/>
        <end position="54"/>
    </location>
</feature>
<dbReference type="Gene3D" id="3.40.190.10">
    <property type="entry name" value="Periplasmic binding protein-like II"/>
    <property type="match status" value="1"/>
</dbReference>
<dbReference type="InterPro" id="IPR005064">
    <property type="entry name" value="BUG"/>
</dbReference>
<evidence type="ECO:0000313" key="5">
    <source>
        <dbReference type="Proteomes" id="UP000035352"/>
    </source>
</evidence>
<dbReference type="KEGG" id="pbh:AAW51_2008"/>